<dbReference type="OrthoDB" id="765586at2759"/>
<dbReference type="AlphaFoldDB" id="A0A9D5C1E1"/>
<comment type="caution">
    <text evidence="1">The sequence shown here is derived from an EMBL/GenBank/DDBJ whole genome shotgun (WGS) entry which is preliminary data.</text>
</comment>
<keyword evidence="2" id="KW-1185">Reference proteome</keyword>
<evidence type="ECO:0008006" key="3">
    <source>
        <dbReference type="Google" id="ProtNLM"/>
    </source>
</evidence>
<dbReference type="PANTHER" id="PTHR33358">
    <property type="entry name" value="F-BOX PROTEIN WITH A DOMAIN PROTEIN"/>
    <property type="match status" value="1"/>
</dbReference>
<reference evidence="1" key="1">
    <citation type="submission" date="2021-03" db="EMBL/GenBank/DDBJ databases">
        <authorList>
            <person name="Li Z."/>
            <person name="Yang C."/>
        </authorList>
    </citation>
    <scope>NUCLEOTIDE SEQUENCE</scope>
    <source>
        <strain evidence="1">Dzin_1.0</strain>
        <tissue evidence="1">Leaf</tissue>
    </source>
</reference>
<protein>
    <recommendedName>
        <fullName evidence="3">F-box protein</fullName>
    </recommendedName>
</protein>
<sequence length="560" mass="61671">MALLQSHNLFLVSSSSSPKIAPKQNGWRYKASLQNPVNLQNRGGLSLPNLQNMINMEELRMRKTSSSSSTITNKPQQTMPATATDDKGADLLVAKLHMIAEVAADRAEMHAIIGEQRNNWNSLLLNSINSITLTASIMAGLSTISIGGDQGSPHFLAFKLSSAVLYTAATGMMFLVNKIQPSQLAEEQRNATRLFKQLERSIRTTLDLYSTPTEMDVEEAMEKVLSLDKAYPLPLLPGMLEKFPKKLEPTVWWPKLQLPKRRVVPHNMTTIGNNEKSIRWNEEVEEGMRGLLKVLKEKDEDQYVWFGNLFVKINKCLAISGPSLAGLAAVGAGLIGTPALGQWPVLLAVMGGVLATAVNTLEHGFQIGMLLEMFRNCAGFYKKLGEEIELSLDESTDMEKRENVELFEMHMALQLGRRVSELKDFAPYASPSVKVLGPLLAGIAALAPCLMGSPALGQWPVLLAVIGGAMSMVTNSVEHGGQLGMVFELFRNCTDFYRSLEEEIELNLDESEVEKRDGDVFAMKIALQLVSSASELKRFANYASNSCKDEEIEGFAGKLF</sequence>
<accession>A0A9D5C1E1</accession>
<name>A0A9D5C1E1_9LILI</name>
<evidence type="ECO:0000313" key="2">
    <source>
        <dbReference type="Proteomes" id="UP001085076"/>
    </source>
</evidence>
<dbReference type="Pfam" id="PF14476">
    <property type="entry name" value="Chloroplast_duf"/>
    <property type="match status" value="2"/>
</dbReference>
<dbReference type="PANTHER" id="PTHR33358:SF12">
    <property type="entry name" value="F-BOX PROTEIN WITH A DOMAIN PROTEIN"/>
    <property type="match status" value="1"/>
</dbReference>
<organism evidence="1 2">
    <name type="scientific">Dioscorea zingiberensis</name>
    <dbReference type="NCBI Taxonomy" id="325984"/>
    <lineage>
        <taxon>Eukaryota</taxon>
        <taxon>Viridiplantae</taxon>
        <taxon>Streptophyta</taxon>
        <taxon>Embryophyta</taxon>
        <taxon>Tracheophyta</taxon>
        <taxon>Spermatophyta</taxon>
        <taxon>Magnoliopsida</taxon>
        <taxon>Liliopsida</taxon>
        <taxon>Dioscoreales</taxon>
        <taxon>Dioscoreaceae</taxon>
        <taxon>Dioscorea</taxon>
    </lineage>
</organism>
<gene>
    <name evidence="1" type="ORF">J5N97_025783</name>
</gene>
<dbReference type="Proteomes" id="UP001085076">
    <property type="component" value="Miscellaneous, Linkage group lg08"/>
</dbReference>
<dbReference type="EMBL" id="JAGGNH010000008">
    <property type="protein sequence ID" value="KAJ0964645.1"/>
    <property type="molecule type" value="Genomic_DNA"/>
</dbReference>
<reference evidence="1" key="2">
    <citation type="journal article" date="2022" name="Hortic Res">
        <title>The genome of Dioscorea zingiberensis sheds light on the biosynthesis, origin and evolution of the medicinally important diosgenin saponins.</title>
        <authorList>
            <person name="Li Y."/>
            <person name="Tan C."/>
            <person name="Li Z."/>
            <person name="Guo J."/>
            <person name="Li S."/>
            <person name="Chen X."/>
            <person name="Wang C."/>
            <person name="Dai X."/>
            <person name="Yang H."/>
            <person name="Song W."/>
            <person name="Hou L."/>
            <person name="Xu J."/>
            <person name="Tong Z."/>
            <person name="Xu A."/>
            <person name="Yuan X."/>
            <person name="Wang W."/>
            <person name="Yang Q."/>
            <person name="Chen L."/>
            <person name="Sun Z."/>
            <person name="Wang K."/>
            <person name="Pan B."/>
            <person name="Chen J."/>
            <person name="Bao Y."/>
            <person name="Liu F."/>
            <person name="Qi X."/>
            <person name="Gang D.R."/>
            <person name="Wen J."/>
            <person name="Li J."/>
        </authorList>
    </citation>
    <scope>NUCLEOTIDE SEQUENCE</scope>
    <source>
        <strain evidence="1">Dzin_1.0</strain>
    </source>
</reference>
<evidence type="ECO:0000313" key="1">
    <source>
        <dbReference type="EMBL" id="KAJ0964645.1"/>
    </source>
</evidence>
<dbReference type="InterPro" id="IPR027949">
    <property type="entry name" value="Chloroplast_duf"/>
</dbReference>
<proteinExistence type="predicted"/>